<feature type="non-terminal residue" evidence="2">
    <location>
        <position position="412"/>
    </location>
</feature>
<gene>
    <name evidence="2" type="ORF">HGI39_27450</name>
</gene>
<name>A0AAW3WI07_CLOBE</name>
<dbReference type="Proteomes" id="UP001194098">
    <property type="component" value="Unassembled WGS sequence"/>
</dbReference>
<protein>
    <submittedName>
        <fullName evidence="2">Tail fiber protein</fullName>
    </submittedName>
</protein>
<dbReference type="Pfam" id="PF07484">
    <property type="entry name" value="Collar"/>
    <property type="match status" value="1"/>
</dbReference>
<evidence type="ECO:0000259" key="1">
    <source>
        <dbReference type="Pfam" id="PF07484"/>
    </source>
</evidence>
<feature type="domain" description="Phage tail collar" evidence="1">
    <location>
        <begin position="197"/>
        <end position="259"/>
    </location>
</feature>
<proteinExistence type="predicted"/>
<dbReference type="EMBL" id="JABAGV010000378">
    <property type="protein sequence ID" value="MBC2478341.1"/>
    <property type="molecule type" value="Genomic_DNA"/>
</dbReference>
<dbReference type="AlphaFoldDB" id="A0AAW3WI07"/>
<dbReference type="RefSeq" id="WP_185687287.1">
    <property type="nucleotide sequence ID" value="NZ_JABAGV010000378.1"/>
</dbReference>
<dbReference type="SUPFAM" id="SSF88874">
    <property type="entry name" value="Receptor-binding domain of short tail fibre protein gp12"/>
    <property type="match status" value="1"/>
</dbReference>
<sequence>MNRIDINTNITNVVKKYLTNFSKSLVSRFYNKAEIDKKMANIDTRSIIGEDLDYIYCKLSADASFTVGQNIPFVQAGDAKGLSIKNGIVTLKKGKTYSLKYSLHESSGAWKFFYDITNSKEVATGARGDSVWNTTCTAVIHCDTDMQIAARVDRTTNSSSAVGIGAFLEVIEIGRTVLIDPAQQIDKESGIQDTPVGHIMSVMGLKAPPHYLACDGSVYNIVDYQKLANYFLNEFGSINYFGGDGVTTLAVPDMRELVPVGAEQNTTKTIASHDVYTAGQFKDDQMQKVTGSYVGILKSDGSASGAVTKKNTGTYTWGSGGFGSSGGGFDLDSSLVTRTDTTNTTHGKQIGVLFCIKFEPTYFMNYSPQYAGFDTKTLFEGTANSVGDYVLSDYINNYQFLYVYGDINNGLD</sequence>
<reference evidence="2" key="1">
    <citation type="submission" date="2020-04" db="EMBL/GenBank/DDBJ databases">
        <authorList>
            <person name="Brown S."/>
        </authorList>
    </citation>
    <scope>NUCLEOTIDE SEQUENCE</scope>
    <source>
        <strain evidence="2">DJ015</strain>
    </source>
</reference>
<evidence type="ECO:0000313" key="3">
    <source>
        <dbReference type="Proteomes" id="UP001194098"/>
    </source>
</evidence>
<organism evidence="2 3">
    <name type="scientific">Clostridium beijerinckii</name>
    <name type="common">Clostridium MP</name>
    <dbReference type="NCBI Taxonomy" id="1520"/>
    <lineage>
        <taxon>Bacteria</taxon>
        <taxon>Bacillati</taxon>
        <taxon>Bacillota</taxon>
        <taxon>Clostridia</taxon>
        <taxon>Eubacteriales</taxon>
        <taxon>Clostridiaceae</taxon>
        <taxon>Clostridium</taxon>
    </lineage>
</organism>
<comment type="caution">
    <text evidence="2">The sequence shown here is derived from an EMBL/GenBank/DDBJ whole genome shotgun (WGS) entry which is preliminary data.</text>
</comment>
<accession>A0AAW3WI07</accession>
<dbReference type="InterPro" id="IPR037053">
    <property type="entry name" value="Phage_tail_collar_dom_sf"/>
</dbReference>
<evidence type="ECO:0000313" key="2">
    <source>
        <dbReference type="EMBL" id="MBC2478341.1"/>
    </source>
</evidence>
<dbReference type="Gene3D" id="3.90.1340.10">
    <property type="entry name" value="Phage tail collar domain"/>
    <property type="match status" value="1"/>
</dbReference>
<reference evidence="2" key="2">
    <citation type="journal article" date="2022" name="Nat. Biotechnol.">
        <title>Carbon-negative production of acetone and isopropanol by gas fermentation at industrial pilot scale.</title>
        <authorList>
            <person name="Liew F.E."/>
            <person name="Nogle R."/>
            <person name="Abdalla T."/>
            <person name="Rasor B.J."/>
            <person name="Canter C."/>
            <person name="Jensen R.O."/>
            <person name="Wang L."/>
            <person name="Strutz J."/>
            <person name="Chirania P."/>
            <person name="De Tissera S."/>
            <person name="Mueller A.P."/>
            <person name="Ruan Z."/>
            <person name="Gao A."/>
            <person name="Tran L."/>
            <person name="Engle N.L."/>
            <person name="Bromley J.C."/>
            <person name="Daniell J."/>
            <person name="Conrado R."/>
            <person name="Tschaplinski T.J."/>
            <person name="Giannone R.J."/>
            <person name="Hettich R.L."/>
            <person name="Karim A.S."/>
            <person name="Simpson S.D."/>
            <person name="Brown S.D."/>
            <person name="Leang C."/>
            <person name="Jewett M.C."/>
            <person name="Kopke M."/>
        </authorList>
    </citation>
    <scope>NUCLEOTIDE SEQUENCE</scope>
    <source>
        <strain evidence="2">DJ015</strain>
    </source>
</reference>
<dbReference type="InterPro" id="IPR011083">
    <property type="entry name" value="Phage_tail_collar_dom"/>
</dbReference>